<dbReference type="OrthoDB" id="8836344at2"/>
<feature type="domain" description="DUF2272" evidence="2">
    <location>
        <begin position="390"/>
        <end position="507"/>
    </location>
</feature>
<gene>
    <name evidence="3" type="ORF">ABI_28810</name>
</gene>
<evidence type="ECO:0000313" key="3">
    <source>
        <dbReference type="EMBL" id="EGF91464.1"/>
    </source>
</evidence>
<dbReference type="InterPro" id="IPR015020">
    <property type="entry name" value="Rv2525c-like_Glyco_Hydro-like"/>
</dbReference>
<reference evidence="4" key="1">
    <citation type="submission" date="2011-03" db="EMBL/GenBank/DDBJ databases">
        <title>Draft genome sequence of Brevundimonas diminuta.</title>
        <authorList>
            <person name="Brown P.J.B."/>
            <person name="Buechlein A."/>
            <person name="Hemmerich C."/>
            <person name="Brun Y.V."/>
        </authorList>
    </citation>
    <scope>NUCLEOTIDE SEQUENCE [LARGE SCALE GENOMIC DNA]</scope>
    <source>
        <strain evidence="4">C19</strain>
    </source>
</reference>
<dbReference type="Pfam" id="PF10030">
    <property type="entry name" value="DUF2272"/>
    <property type="match status" value="1"/>
</dbReference>
<organism evidence="3 4">
    <name type="scientific">Asticcacaulis biprosthecium C19</name>
    <dbReference type="NCBI Taxonomy" id="715226"/>
    <lineage>
        <taxon>Bacteria</taxon>
        <taxon>Pseudomonadati</taxon>
        <taxon>Pseudomonadota</taxon>
        <taxon>Alphaproteobacteria</taxon>
        <taxon>Caulobacterales</taxon>
        <taxon>Caulobacteraceae</taxon>
        <taxon>Asticcacaulis</taxon>
    </lineage>
</organism>
<accession>F4QMM3</accession>
<sequence>MAPSRLRFHGHPQYFFDIQERQIMGYKEDFNNDKGWSAVDVSTRLNSSGGKTFFKFLKQNGVDTVIRYYASSARPKTLTPEEAIALSDEGFAILPVFQDSSRDISNFSAAIGKKNAQSAMAFAKSVGQPAGKGSTIIFAVDEDYSAAQIDGPILNHFKAIKATVGDAFRIGAYGSGAVLSKLLAEGVIEVPWISMSRLFLGTESFFYGNKWALRQVPPEHREPTSRIGYDRSVVRIDRAKLGAFQVGADGKGMVAWDEMEDATVTPPPVVPPVPPVAADLIVTTDGLRLRPAPDQAAIRSLTIGERLTDLGPSSVPGWQKVRSGNVQGVSFGKYLRKPGRPEVEALLRVAIDEWLRFERGTGNERADPYCGYVREMWAAIGEPFDGRSRYPNGEEVPWSAAFISWVVRRAGPAYAQFRFAASHSVFVNNAIKARVTDRKDKPFWGYRITEAKPELGDIIQRNRGGNTYSFSYAENHAEYASHSDIVVEVTPDVVRVIGGNVGDTVGLGAGLQEYDLTPDGHLKTGQKVIAVLKNRAGL</sequence>
<dbReference type="AlphaFoldDB" id="F4QMM3"/>
<keyword evidence="4" id="KW-1185">Reference proteome</keyword>
<dbReference type="EMBL" id="GL883078">
    <property type="protein sequence ID" value="EGF91464.1"/>
    <property type="molecule type" value="Genomic_DNA"/>
</dbReference>
<dbReference type="Gene3D" id="3.20.20.80">
    <property type="entry name" value="Glycosidases"/>
    <property type="match status" value="1"/>
</dbReference>
<dbReference type="eggNOG" id="COG4322">
    <property type="taxonomic scope" value="Bacteria"/>
</dbReference>
<protein>
    <submittedName>
        <fullName evidence="3">Uncharacterized protein</fullName>
    </submittedName>
</protein>
<proteinExistence type="predicted"/>
<dbReference type="InterPro" id="IPR019262">
    <property type="entry name" value="DUF2272"/>
</dbReference>
<feature type="domain" description="Rv2525c-like glycoside hydrolase-like" evidence="1">
    <location>
        <begin position="57"/>
        <end position="199"/>
    </location>
</feature>
<dbReference type="SUPFAM" id="SSF51445">
    <property type="entry name" value="(Trans)glycosidases"/>
    <property type="match status" value="1"/>
</dbReference>
<name>F4QMM3_9CAUL</name>
<evidence type="ECO:0000313" key="4">
    <source>
        <dbReference type="Proteomes" id="UP000006512"/>
    </source>
</evidence>
<dbReference type="InterPro" id="IPR017853">
    <property type="entry name" value="GH"/>
</dbReference>
<dbReference type="HOGENOM" id="CLU_505932_0_0_5"/>
<evidence type="ECO:0000259" key="2">
    <source>
        <dbReference type="Pfam" id="PF10030"/>
    </source>
</evidence>
<dbReference type="eggNOG" id="COG3409">
    <property type="taxonomic scope" value="Bacteria"/>
</dbReference>
<evidence type="ECO:0000259" key="1">
    <source>
        <dbReference type="Pfam" id="PF08924"/>
    </source>
</evidence>
<dbReference type="Pfam" id="PF08924">
    <property type="entry name" value="Rv2525c_GlyHyd-like"/>
    <property type="match status" value="1"/>
</dbReference>
<dbReference type="Proteomes" id="UP000006512">
    <property type="component" value="Unassembled WGS sequence"/>
</dbReference>